<sequence>MKLTTKGRFAVSAMVDLAQQQGEGPVPLATIAERQEISLSYLEQLFARLRRAGLVTSARGPGGGYRLARSMDEISIAEIVDAVDEGIDTTRCGGKANCLNDHICSTHHLWENLNVKIAEYLSSVSLGQVVRGEITPIRRVEK</sequence>
<dbReference type="InterPro" id="IPR036388">
    <property type="entry name" value="WH-like_DNA-bd_sf"/>
</dbReference>
<dbReference type="PROSITE" id="PS51197">
    <property type="entry name" value="HTH_RRF2_2"/>
    <property type="match status" value="1"/>
</dbReference>
<reference evidence="2 3" key="1">
    <citation type="submission" date="2018-04" db="EMBL/GenBank/DDBJ databases">
        <title>Complete genome sequence of Hydrogenophilus thermoluteolus TH-1.</title>
        <authorList>
            <person name="Arai H."/>
        </authorList>
    </citation>
    <scope>NUCLEOTIDE SEQUENCE [LARGE SCALE GENOMIC DNA]</scope>
    <source>
        <strain evidence="2 3">TH-1</strain>
    </source>
</reference>
<dbReference type="SUPFAM" id="SSF46785">
    <property type="entry name" value="Winged helix' DNA-binding domain"/>
    <property type="match status" value="1"/>
</dbReference>
<dbReference type="GO" id="GO:0005829">
    <property type="term" value="C:cytosol"/>
    <property type="evidence" value="ECO:0007669"/>
    <property type="project" value="TreeGrafter"/>
</dbReference>
<dbReference type="GO" id="GO:0003677">
    <property type="term" value="F:DNA binding"/>
    <property type="evidence" value="ECO:0007669"/>
    <property type="project" value="UniProtKB-KW"/>
</dbReference>
<dbReference type="RefSeq" id="WP_119335060.1">
    <property type="nucleotide sequence ID" value="NZ_AP018558.1"/>
</dbReference>
<keyword evidence="3" id="KW-1185">Reference proteome</keyword>
<protein>
    <submittedName>
        <fullName evidence="2">Fe-S cluster assembly transcriptional regulator IscR</fullName>
    </submittedName>
</protein>
<evidence type="ECO:0000313" key="3">
    <source>
        <dbReference type="Proteomes" id="UP000262004"/>
    </source>
</evidence>
<evidence type="ECO:0000313" key="2">
    <source>
        <dbReference type="EMBL" id="BBD77316.1"/>
    </source>
</evidence>
<dbReference type="PROSITE" id="PS01332">
    <property type="entry name" value="HTH_RRF2_1"/>
    <property type="match status" value="1"/>
</dbReference>
<dbReference type="NCBIfam" id="TIGR00738">
    <property type="entry name" value="rrf2_super"/>
    <property type="match status" value="1"/>
</dbReference>
<dbReference type="Pfam" id="PF02082">
    <property type="entry name" value="Rrf2"/>
    <property type="match status" value="1"/>
</dbReference>
<proteinExistence type="predicted"/>
<accession>A0A2Z6DXU0</accession>
<dbReference type="FunFam" id="1.10.10.10:FF:000026">
    <property type="entry name" value="HTH-type transcriptional regulator IscR"/>
    <property type="match status" value="1"/>
</dbReference>
<dbReference type="OrthoDB" id="9808360at2"/>
<dbReference type="PANTHER" id="PTHR33221">
    <property type="entry name" value="WINGED HELIX-TURN-HELIX TRANSCRIPTIONAL REGULATOR, RRF2 FAMILY"/>
    <property type="match status" value="1"/>
</dbReference>
<dbReference type="GO" id="GO:0003700">
    <property type="term" value="F:DNA-binding transcription factor activity"/>
    <property type="evidence" value="ECO:0007669"/>
    <property type="project" value="TreeGrafter"/>
</dbReference>
<keyword evidence="1" id="KW-0238">DNA-binding</keyword>
<organism evidence="2 3">
    <name type="scientific">Hydrogenophilus thermoluteolus</name>
    <name type="common">Pseudomonas hydrogenothermophila</name>
    <dbReference type="NCBI Taxonomy" id="297"/>
    <lineage>
        <taxon>Bacteria</taxon>
        <taxon>Pseudomonadati</taxon>
        <taxon>Pseudomonadota</taxon>
        <taxon>Hydrogenophilia</taxon>
        <taxon>Hydrogenophilales</taxon>
        <taxon>Hydrogenophilaceae</taxon>
        <taxon>Hydrogenophilus</taxon>
    </lineage>
</organism>
<dbReference type="KEGG" id="htl:HPTL_1052"/>
<dbReference type="AlphaFoldDB" id="A0A2Z6DXU0"/>
<dbReference type="EMBL" id="AP018558">
    <property type="protein sequence ID" value="BBD77316.1"/>
    <property type="molecule type" value="Genomic_DNA"/>
</dbReference>
<dbReference type="PANTHER" id="PTHR33221:SF5">
    <property type="entry name" value="HTH-TYPE TRANSCRIPTIONAL REGULATOR ISCR"/>
    <property type="match status" value="1"/>
</dbReference>
<gene>
    <name evidence="2" type="ORF">HPTL_1052</name>
</gene>
<dbReference type="Gene3D" id="1.10.10.10">
    <property type="entry name" value="Winged helix-like DNA-binding domain superfamily/Winged helix DNA-binding domain"/>
    <property type="match status" value="1"/>
</dbReference>
<evidence type="ECO:0000256" key="1">
    <source>
        <dbReference type="ARBA" id="ARBA00023125"/>
    </source>
</evidence>
<dbReference type="InterPro" id="IPR000944">
    <property type="entry name" value="Tscrpt_reg_Rrf2"/>
</dbReference>
<dbReference type="Proteomes" id="UP000262004">
    <property type="component" value="Chromosome"/>
</dbReference>
<name>A0A2Z6DXU0_HYDTE</name>
<dbReference type="InterPro" id="IPR036390">
    <property type="entry name" value="WH_DNA-bd_sf"/>
</dbReference>
<dbReference type="InterPro" id="IPR030489">
    <property type="entry name" value="TR_Rrf2-type_CS"/>
</dbReference>